<evidence type="ECO:0000256" key="4">
    <source>
        <dbReference type="ARBA" id="ARBA00016014"/>
    </source>
</evidence>
<evidence type="ECO:0000259" key="9">
    <source>
        <dbReference type="Pfam" id="PF00551"/>
    </source>
</evidence>
<protein>
    <recommendedName>
        <fullName evidence="4 8">Methionyl-tRNA formyltransferase</fullName>
        <ecNumber evidence="3 8">2.1.2.9</ecNumber>
    </recommendedName>
</protein>
<reference evidence="11 12" key="2">
    <citation type="submission" date="2019-05" db="EMBL/GenBank/DDBJ databases">
        <title>Genome evolution of the obligate endosymbiont Buchnera aphidicola.</title>
        <authorList>
            <person name="Moran N.A."/>
        </authorList>
    </citation>
    <scope>NUCLEOTIDE SEQUENCE [LARGE SCALE GENOMIC DNA]</scope>
    <source>
        <strain evidence="11 12">Mst</strain>
    </source>
</reference>
<dbReference type="InterPro" id="IPR044135">
    <property type="entry name" value="Met-tRNA-FMT_C"/>
</dbReference>
<name>A0A4D6Y5U3_9GAMM</name>
<keyword evidence="5 8" id="KW-0808">Transferase</keyword>
<dbReference type="RefSeq" id="WP_158343839.1">
    <property type="nucleotide sequence ID" value="NZ_CP034861.1"/>
</dbReference>
<dbReference type="Gene3D" id="3.10.25.10">
    <property type="entry name" value="Formyl transferase, C-terminal domain"/>
    <property type="match status" value="1"/>
</dbReference>
<dbReference type="CDD" id="cd08646">
    <property type="entry name" value="FMT_core_Met-tRNA-FMT_N"/>
    <property type="match status" value="1"/>
</dbReference>
<dbReference type="InterPro" id="IPR036477">
    <property type="entry name" value="Formyl_transf_N_sf"/>
</dbReference>
<dbReference type="InterPro" id="IPR005793">
    <property type="entry name" value="Formyl_trans_C"/>
</dbReference>
<dbReference type="HAMAP" id="MF_00182">
    <property type="entry name" value="Formyl_trans"/>
    <property type="match status" value="1"/>
</dbReference>
<feature type="binding site" evidence="8">
    <location>
        <begin position="111"/>
        <end position="114"/>
    </location>
    <ligand>
        <name>(6S)-5,6,7,8-tetrahydrofolate</name>
        <dbReference type="ChEBI" id="CHEBI:57453"/>
    </ligand>
</feature>
<evidence type="ECO:0000256" key="1">
    <source>
        <dbReference type="ARBA" id="ARBA00002606"/>
    </source>
</evidence>
<dbReference type="Pfam" id="PF02911">
    <property type="entry name" value="Formyl_trans_C"/>
    <property type="match status" value="1"/>
</dbReference>
<dbReference type="EC" id="2.1.2.9" evidence="3 8"/>
<accession>A0A4D6Y5U3</accession>
<dbReference type="OrthoDB" id="9802815at2"/>
<evidence type="ECO:0000256" key="5">
    <source>
        <dbReference type="ARBA" id="ARBA00022679"/>
    </source>
</evidence>
<dbReference type="NCBIfam" id="TIGR00460">
    <property type="entry name" value="fmt"/>
    <property type="match status" value="1"/>
</dbReference>
<dbReference type="InterPro" id="IPR005794">
    <property type="entry name" value="Fmt"/>
</dbReference>
<dbReference type="SUPFAM" id="SSF50486">
    <property type="entry name" value="FMT C-terminal domain-like"/>
    <property type="match status" value="1"/>
</dbReference>
<dbReference type="GO" id="GO:0004479">
    <property type="term" value="F:methionyl-tRNA formyltransferase activity"/>
    <property type="evidence" value="ECO:0007669"/>
    <property type="project" value="UniProtKB-UniRule"/>
</dbReference>
<sequence length="313" mass="35597">MKKLKIIFAGTAYFSAEHLQSLINSQHCIKAIITQPDRPSGRNKKIIFSAVKMISIKYNIPIIQPLKFNNNTINQISKYKADIMIVVSYGQIIPKEILSIFPMGCINVHASLLPRWRGATPIQSAILNGDKKTGISIISINEKIDAGNILYSKECSICPKDTTHSLSLKLIPIGIQALSETLEKIARNRIIQKIQNEKYATLSKKIFRKNAFLNWNIEAEILERLIRAFNPWPICYFMINKTIIKVWKASVMSKYKKNYSIGEIILADKRGIQVNTINKILNIEQIQISGKKVMSVEKVLISKKKWFKIGVIL</sequence>
<evidence type="ECO:0000256" key="6">
    <source>
        <dbReference type="ARBA" id="ARBA00022917"/>
    </source>
</evidence>
<evidence type="ECO:0000313" key="11">
    <source>
        <dbReference type="EMBL" id="QCI24529.1"/>
    </source>
</evidence>
<dbReference type="CDD" id="cd08704">
    <property type="entry name" value="Met_tRNA_FMT_C"/>
    <property type="match status" value="1"/>
</dbReference>
<feature type="domain" description="Formyl transferase N-terminal" evidence="9">
    <location>
        <begin position="5"/>
        <end position="180"/>
    </location>
</feature>
<dbReference type="InterPro" id="IPR011034">
    <property type="entry name" value="Formyl_transferase-like_C_sf"/>
</dbReference>
<keyword evidence="6 8" id="KW-0648">Protein biosynthesis</keyword>
<evidence type="ECO:0000256" key="3">
    <source>
        <dbReference type="ARBA" id="ARBA00012261"/>
    </source>
</evidence>
<dbReference type="Pfam" id="PF00551">
    <property type="entry name" value="Formyl_trans_N"/>
    <property type="match status" value="1"/>
</dbReference>
<dbReference type="GO" id="GO:0005829">
    <property type="term" value="C:cytosol"/>
    <property type="evidence" value="ECO:0007669"/>
    <property type="project" value="TreeGrafter"/>
</dbReference>
<dbReference type="EMBL" id="CP034861">
    <property type="protein sequence ID" value="QCI24529.1"/>
    <property type="molecule type" value="Genomic_DNA"/>
</dbReference>
<dbReference type="InterPro" id="IPR037022">
    <property type="entry name" value="Formyl_trans_C_sf"/>
</dbReference>
<evidence type="ECO:0000256" key="2">
    <source>
        <dbReference type="ARBA" id="ARBA00010699"/>
    </source>
</evidence>
<comment type="similarity">
    <text evidence="2 8">Belongs to the Fmt family.</text>
</comment>
<dbReference type="SUPFAM" id="SSF53328">
    <property type="entry name" value="Formyltransferase"/>
    <property type="match status" value="1"/>
</dbReference>
<organism evidence="11 12">
    <name type="scientific">Buchnera aphidicola</name>
    <name type="common">Muscaphis stroyani</name>
    <dbReference type="NCBI Taxonomy" id="1241869"/>
    <lineage>
        <taxon>Bacteria</taxon>
        <taxon>Pseudomonadati</taxon>
        <taxon>Pseudomonadota</taxon>
        <taxon>Gammaproteobacteria</taxon>
        <taxon>Enterobacterales</taxon>
        <taxon>Erwiniaceae</taxon>
        <taxon>Buchnera</taxon>
    </lineage>
</organism>
<dbReference type="PANTHER" id="PTHR11138:SF5">
    <property type="entry name" value="METHIONYL-TRNA FORMYLTRANSFERASE, MITOCHONDRIAL"/>
    <property type="match status" value="1"/>
</dbReference>
<reference evidence="11 12" key="1">
    <citation type="submission" date="2018-12" db="EMBL/GenBank/DDBJ databases">
        <authorList>
            <person name="Chong R.A."/>
        </authorList>
    </citation>
    <scope>NUCLEOTIDE SEQUENCE [LARGE SCALE GENOMIC DNA]</scope>
    <source>
        <strain evidence="11 12">Mst</strain>
    </source>
</reference>
<gene>
    <name evidence="8" type="primary">fmt</name>
    <name evidence="11" type="ORF">D9V75_02395</name>
</gene>
<dbReference type="AlphaFoldDB" id="A0A4D6Y5U3"/>
<dbReference type="PANTHER" id="PTHR11138">
    <property type="entry name" value="METHIONYL-TRNA FORMYLTRANSFERASE"/>
    <property type="match status" value="1"/>
</dbReference>
<evidence type="ECO:0000313" key="12">
    <source>
        <dbReference type="Proteomes" id="UP000298673"/>
    </source>
</evidence>
<dbReference type="InterPro" id="IPR002376">
    <property type="entry name" value="Formyl_transf_N"/>
</dbReference>
<feature type="domain" description="Formyl transferase C-terminal" evidence="10">
    <location>
        <begin position="205"/>
        <end position="300"/>
    </location>
</feature>
<dbReference type="Proteomes" id="UP000298673">
    <property type="component" value="Chromosome"/>
</dbReference>
<evidence type="ECO:0000259" key="10">
    <source>
        <dbReference type="Pfam" id="PF02911"/>
    </source>
</evidence>
<proteinExistence type="inferred from homology"/>
<evidence type="ECO:0000256" key="8">
    <source>
        <dbReference type="HAMAP-Rule" id="MF_00182"/>
    </source>
</evidence>
<evidence type="ECO:0000256" key="7">
    <source>
        <dbReference type="ARBA" id="ARBA00048558"/>
    </source>
</evidence>
<dbReference type="Gene3D" id="3.40.50.170">
    <property type="entry name" value="Formyl transferase, N-terminal domain"/>
    <property type="match status" value="1"/>
</dbReference>
<dbReference type="InterPro" id="IPR041711">
    <property type="entry name" value="Met-tRNA-FMT_N"/>
</dbReference>
<comment type="function">
    <text evidence="1 8">Attaches a formyl group to the free amino group of methionyl-tRNA(fMet). The formyl group appears to play a dual role in the initiator identity of N-formylmethionyl-tRNA by promoting its recognition by IF2 and preventing the misappropriation of this tRNA by the elongation apparatus.</text>
</comment>
<comment type="catalytic activity">
    <reaction evidence="7 8">
        <text>L-methionyl-tRNA(fMet) + (6R)-10-formyltetrahydrofolate = N-formyl-L-methionyl-tRNA(fMet) + (6S)-5,6,7,8-tetrahydrofolate + H(+)</text>
        <dbReference type="Rhea" id="RHEA:24380"/>
        <dbReference type="Rhea" id="RHEA-COMP:9952"/>
        <dbReference type="Rhea" id="RHEA-COMP:9953"/>
        <dbReference type="ChEBI" id="CHEBI:15378"/>
        <dbReference type="ChEBI" id="CHEBI:57453"/>
        <dbReference type="ChEBI" id="CHEBI:78530"/>
        <dbReference type="ChEBI" id="CHEBI:78844"/>
        <dbReference type="ChEBI" id="CHEBI:195366"/>
        <dbReference type="EC" id="2.1.2.9"/>
    </reaction>
</comment>